<comment type="caution">
    <text evidence="12">The sequence shown here is derived from an EMBL/GenBank/DDBJ whole genome shotgun (WGS) entry which is preliminary data.</text>
</comment>
<accession>A0A9P7UJE3</accession>
<feature type="compositionally biased region" description="Low complexity" evidence="10">
    <location>
        <begin position="570"/>
        <end position="583"/>
    </location>
</feature>
<dbReference type="AlphaFoldDB" id="A0A9P7UJE3"/>
<dbReference type="Gene3D" id="3.40.50.1820">
    <property type="entry name" value="alpha/beta hydrolase"/>
    <property type="match status" value="1"/>
</dbReference>
<dbReference type="SUPFAM" id="SSF53474">
    <property type="entry name" value="alpha/beta-Hydrolases"/>
    <property type="match status" value="2"/>
</dbReference>
<dbReference type="Pfam" id="PF00561">
    <property type="entry name" value="Abhydrolase_1"/>
    <property type="match status" value="1"/>
</dbReference>
<dbReference type="InterPro" id="IPR029058">
    <property type="entry name" value="AB_hydrolase_fold"/>
</dbReference>
<feature type="domain" description="AB hydrolase-1" evidence="11">
    <location>
        <begin position="960"/>
        <end position="1066"/>
    </location>
</feature>
<evidence type="ECO:0000256" key="3">
    <source>
        <dbReference type="ARBA" id="ARBA00022723"/>
    </source>
</evidence>
<keyword evidence="4" id="KW-0732">Signal</keyword>
<dbReference type="GO" id="GO:0030600">
    <property type="term" value="F:feruloyl esterase activity"/>
    <property type="evidence" value="ECO:0007669"/>
    <property type="project" value="UniProtKB-ARBA"/>
</dbReference>
<dbReference type="EC" id="3.1.1.-" evidence="9"/>
<organism evidence="12 13">
    <name type="scientific">Colletotrichum scovillei</name>
    <dbReference type="NCBI Taxonomy" id="1209932"/>
    <lineage>
        <taxon>Eukaryota</taxon>
        <taxon>Fungi</taxon>
        <taxon>Dikarya</taxon>
        <taxon>Ascomycota</taxon>
        <taxon>Pezizomycotina</taxon>
        <taxon>Sordariomycetes</taxon>
        <taxon>Hypocreomycetidae</taxon>
        <taxon>Glomerellales</taxon>
        <taxon>Glomerellaceae</taxon>
        <taxon>Colletotrichum</taxon>
        <taxon>Colletotrichum acutatum species complex</taxon>
    </lineage>
</organism>
<dbReference type="InterPro" id="IPR021858">
    <property type="entry name" value="Fun_TF"/>
</dbReference>
<dbReference type="GO" id="GO:0008270">
    <property type="term" value="F:zinc ion binding"/>
    <property type="evidence" value="ECO:0007669"/>
    <property type="project" value="InterPro"/>
</dbReference>
<evidence type="ECO:0000256" key="7">
    <source>
        <dbReference type="ARBA" id="ARBA00023157"/>
    </source>
</evidence>
<dbReference type="InterPro" id="IPR001138">
    <property type="entry name" value="Zn2Cys6_DnaBD"/>
</dbReference>
<keyword evidence="13" id="KW-1185">Reference proteome</keyword>
<dbReference type="Pfam" id="PF11951">
    <property type="entry name" value="Fungal_trans_2"/>
    <property type="match status" value="1"/>
</dbReference>
<evidence type="ECO:0000256" key="6">
    <source>
        <dbReference type="ARBA" id="ARBA00022837"/>
    </source>
</evidence>
<keyword evidence="6" id="KW-0106">Calcium</keyword>
<evidence type="ECO:0000259" key="11">
    <source>
        <dbReference type="Pfam" id="PF00561"/>
    </source>
</evidence>
<reference evidence="12" key="1">
    <citation type="submission" date="2021-05" db="EMBL/GenBank/DDBJ databases">
        <title>Comparative genomics of three Colletotrichum scovillei strains and genetic complementation revealed genes involved fungal growth and virulence on chili pepper.</title>
        <authorList>
            <person name="Hsieh D.-K."/>
            <person name="Chuang S.-C."/>
            <person name="Chen C.-Y."/>
            <person name="Chao Y.-T."/>
            <person name="Lu M.-Y.J."/>
            <person name="Lee M.-H."/>
            <person name="Shih M.-C."/>
        </authorList>
    </citation>
    <scope>NUCLEOTIDE SEQUENCE</scope>
    <source>
        <strain evidence="12">Coll-153</strain>
    </source>
</reference>
<keyword evidence="2" id="KW-0719">Serine esterase</keyword>
<dbReference type="EMBL" id="JAESDN010000001">
    <property type="protein sequence ID" value="KAG7059320.1"/>
    <property type="molecule type" value="Genomic_DNA"/>
</dbReference>
<feature type="region of interest" description="Disordered" evidence="10">
    <location>
        <begin position="762"/>
        <end position="784"/>
    </location>
</feature>
<feature type="region of interest" description="Disordered" evidence="10">
    <location>
        <begin position="570"/>
        <end position="595"/>
    </location>
</feature>
<dbReference type="PANTHER" id="PTHR33938:SF13">
    <property type="entry name" value="CARBOXYLIC ESTER HYDROLASE"/>
    <property type="match status" value="1"/>
</dbReference>
<name>A0A9P7UJE3_9PEZI</name>
<dbReference type="InterPro" id="IPR000073">
    <property type="entry name" value="AB_hydrolase_1"/>
</dbReference>
<sequence length="1209" mass="132354">MSMAVNPSHCASATFGSPVLLGASNLAVQANLVENYSFDVPKGWTYSQPALNVENATFCNVTVTYTHPGQNDTLNVEAWLPEVHHYNGILQSVGGGGWNPGRFILSYAAMINAVANGYATVTTDAGIPTTSNPIDWLLKSPGSLDTNALQNFGQVSLNDEAIIAKQLIKSFYGKPPTYSYRNACSQGGRQGLKLAQQYPEAYDGIMAAAPAANWAEFYLNSIWPSYYMIKTQQFPLGCELNALTTLAISACDELDGVKDGLISDPEACRAKFNATAQVGKSFKCAQTNSTLEISQAAANVANASWTGPRSSTGRFIYDGYEMGSDLSVIAPTECTGKVCTSNTAGANIAFAWQAFVAKDPNATVPTLTDTTFDTIHRATKLVFASNMETDEADLSDFRNAGGKIITYHGLADQSISPGGTLRYYNTVADVVDGNITSFYKYYRVPGLEHCWGGRGGQPEAIFAQLRAWVENGTNPGSSPVTVTLPDGSTQDQCDEVKPKCGQCSKALHNCSFQPSTPSSDLNPPAITRTSHDALSRIYPYQNSKTNEFRNDPLKDGHYVRHDRRLCATAASSSSGIPSHTPSPCSNTSAATDSLPPRAISNPLRPWIWNVDDIALMHHFLTCPALDHGDATLWRQKVPLLAFQNHSVLHLLLAISAFHLATIKLDERMRYQGLADQHYETGLRQTMELMPRLGRDTAGVLYIATTLVCSCSFARGPAPGNLLIVSDGVEVVWFELLRGVRLVIETVGFEAIFSGILAPMPTGEKPPLEKNPSGQASELRSSRSPSRPVMWEAALGRIAQLIADPADSDEAAYRKMMEYLSLAFRETFGTSAEPITASEGKMEVIMACIYRTDDDFVWCLKKKRTVALLVLGHFAVLVKTLEWLWYMRGWADHILRGVASNLDAAYLDFLQWPREEIERLDSIAANKNIAATVMAPEFAPTRAVLHIEDCDIYYWSQGQGPLIVFIPGGNGHGRQYDTIIASLSDRYTCATFDRRQMSASQAKVNKRLNPPQQARDIRAIIEILGFDKATLFGSSMGGILAFQFALDFPDMVEHVISHEAPTFMLLPNATEVFEFLYNCLEIYEASGVDAAQEEFSSKLIGYFDEGVPRTGPSDPMNPPNHWANEFAVLLGYLPSLYRIRENGTSIGLMRGIRSREAWYAQAVDEQAKILGCPKLDVAGAHEGFRVECEAFLPYFVELMGILDKAKGKSS</sequence>
<evidence type="ECO:0000256" key="2">
    <source>
        <dbReference type="ARBA" id="ARBA00022487"/>
    </source>
</evidence>
<keyword evidence="7" id="KW-1015">Disulfide bond</keyword>
<proteinExistence type="inferred from homology"/>
<evidence type="ECO:0000256" key="1">
    <source>
        <dbReference type="ARBA" id="ARBA00006249"/>
    </source>
</evidence>
<dbReference type="Proteomes" id="UP000699042">
    <property type="component" value="Unassembled WGS sequence"/>
</dbReference>
<dbReference type="PANTHER" id="PTHR33938">
    <property type="entry name" value="FERULOYL ESTERASE B-RELATED"/>
    <property type="match status" value="1"/>
</dbReference>
<evidence type="ECO:0000256" key="8">
    <source>
        <dbReference type="ARBA" id="ARBA00023242"/>
    </source>
</evidence>
<evidence type="ECO:0000256" key="9">
    <source>
        <dbReference type="RuleBase" id="RU361238"/>
    </source>
</evidence>
<dbReference type="InterPro" id="IPR011118">
    <property type="entry name" value="Tannase/feruloyl_esterase"/>
</dbReference>
<evidence type="ECO:0000256" key="4">
    <source>
        <dbReference type="ARBA" id="ARBA00022729"/>
    </source>
</evidence>
<evidence type="ECO:0000313" key="12">
    <source>
        <dbReference type="EMBL" id="KAG7059320.1"/>
    </source>
</evidence>
<dbReference type="GO" id="GO:0000981">
    <property type="term" value="F:DNA-binding transcription factor activity, RNA polymerase II-specific"/>
    <property type="evidence" value="ECO:0007669"/>
    <property type="project" value="InterPro"/>
</dbReference>
<keyword evidence="5 9" id="KW-0378">Hydrolase</keyword>
<comment type="similarity">
    <text evidence="1 9">Belongs to the tannase family.</text>
</comment>
<dbReference type="CDD" id="cd00067">
    <property type="entry name" value="GAL4"/>
    <property type="match status" value="1"/>
</dbReference>
<evidence type="ECO:0000256" key="10">
    <source>
        <dbReference type="SAM" id="MobiDB-lite"/>
    </source>
</evidence>
<dbReference type="Pfam" id="PF07519">
    <property type="entry name" value="Tannase"/>
    <property type="match status" value="1"/>
</dbReference>
<gene>
    <name evidence="12" type="ORF">JMJ77_006684</name>
</gene>
<evidence type="ECO:0000313" key="13">
    <source>
        <dbReference type="Proteomes" id="UP000699042"/>
    </source>
</evidence>
<evidence type="ECO:0000256" key="5">
    <source>
        <dbReference type="ARBA" id="ARBA00022801"/>
    </source>
</evidence>
<keyword evidence="3" id="KW-0479">Metal-binding</keyword>
<protein>
    <recommendedName>
        <fullName evidence="9">Carboxylic ester hydrolase</fullName>
        <ecNumber evidence="9">3.1.1.-</ecNumber>
    </recommendedName>
</protein>
<keyword evidence="8" id="KW-0539">Nucleus</keyword>